<organism evidence="2 3">
    <name type="scientific">Camelimonas abortus</name>
    <dbReference type="NCBI Taxonomy" id="1017184"/>
    <lineage>
        <taxon>Bacteria</taxon>
        <taxon>Pseudomonadati</taxon>
        <taxon>Pseudomonadota</taxon>
        <taxon>Alphaproteobacteria</taxon>
        <taxon>Hyphomicrobiales</taxon>
        <taxon>Chelatococcaceae</taxon>
        <taxon>Camelimonas</taxon>
    </lineage>
</organism>
<name>A0ABV7LHZ1_9HYPH</name>
<dbReference type="Proteomes" id="UP001595536">
    <property type="component" value="Unassembled WGS sequence"/>
</dbReference>
<feature type="region of interest" description="Disordered" evidence="1">
    <location>
        <begin position="695"/>
        <end position="747"/>
    </location>
</feature>
<evidence type="ECO:0000256" key="1">
    <source>
        <dbReference type="SAM" id="MobiDB-lite"/>
    </source>
</evidence>
<reference evidence="3" key="1">
    <citation type="journal article" date="2019" name="Int. J. Syst. Evol. Microbiol.">
        <title>The Global Catalogue of Microorganisms (GCM) 10K type strain sequencing project: providing services to taxonomists for standard genome sequencing and annotation.</title>
        <authorList>
            <consortium name="The Broad Institute Genomics Platform"/>
            <consortium name="The Broad Institute Genome Sequencing Center for Infectious Disease"/>
            <person name="Wu L."/>
            <person name="Ma J."/>
        </authorList>
    </citation>
    <scope>NUCLEOTIDE SEQUENCE [LARGE SCALE GENOMIC DNA]</scope>
    <source>
        <strain evidence="3">CCM 7941</strain>
    </source>
</reference>
<accession>A0ABV7LHZ1</accession>
<dbReference type="InterPro" id="IPR032427">
    <property type="entry name" value="P22_portal"/>
</dbReference>
<evidence type="ECO:0000313" key="2">
    <source>
        <dbReference type="EMBL" id="MFC3267268.1"/>
    </source>
</evidence>
<keyword evidence="3" id="KW-1185">Reference proteome</keyword>
<sequence>MSMAESDKKPESTTADDGEFLRLAHERYNSGYERERENIREAYYDLEFHAGLNQWEDEARRVREGRPCVTINALPTYTRQITGDMRQMRPAIKCVGVDDNADPETAEALSAVIRYIENRSKAQSAVYSMAADSQVVCGIAHWRVMTEYASDTTFDQDIRLALIDDGVSVIWDPDSTDLARSDARWCFVPVDMSHAAFKDRYPGKTVQDWTTNYAIDGGLWASDDHIRVAEYWYKKTVKHRLVLLKNGSVYDLDDPNERRAEQNAEIVEAARAADMVAREDARTVDEVWRAVISCGEVLEAPTRHVGRHIPIVPVIGNEQTIGRRRIRYGAIRFARDPQRLYNYGRSAQIELTALQPKVPYVGTEKNFEEYEDEWQIANSASLPYLRYTPDPANGGQRPSREQPPVPSPALLQEISLAAEDIKRTIGIYDASLGAQSNETSGKAILARQREGDVGAFVYVDHFTYAIQRTGEILVDLIPRIYDTARTLRIAGEDGTIEELAINQPNGIAVEGAAPILNDLTVGSYDVTLSMGPSYTTRREEAREGMRELVQSAPQLFPAIGDLYVQAQDWPMADKMAERLKAIAPPQIQQLIAQDSKEQPAPPPEPSPAEQQAMQMEMAAKDAETRQKLALAAKAEADAQKAQIELERLAMEAQLAASMPAEPVAPQPAADPRVDEIAGAVQELQAVVGDLFAMLQQPPEPPQDMPQELPPDTMGAPPEMAIDPEMMPTEPPQGGSLVGPDDPGQAPV</sequence>
<gene>
    <name evidence="2" type="ORF">ACFOEX_13045</name>
</gene>
<evidence type="ECO:0000313" key="3">
    <source>
        <dbReference type="Proteomes" id="UP001595536"/>
    </source>
</evidence>
<dbReference type="Pfam" id="PF16510">
    <property type="entry name" value="P22_portal"/>
    <property type="match status" value="1"/>
</dbReference>
<protein>
    <submittedName>
        <fullName evidence="2">Portal protein</fullName>
    </submittedName>
</protein>
<proteinExistence type="predicted"/>
<comment type="caution">
    <text evidence="2">The sequence shown here is derived from an EMBL/GenBank/DDBJ whole genome shotgun (WGS) entry which is preliminary data.</text>
</comment>
<dbReference type="RefSeq" id="WP_376829154.1">
    <property type="nucleotide sequence ID" value="NZ_JBHLWR010000005.1"/>
</dbReference>
<dbReference type="EMBL" id="JBHRUV010000098">
    <property type="protein sequence ID" value="MFC3267268.1"/>
    <property type="molecule type" value="Genomic_DNA"/>
</dbReference>